<dbReference type="SUPFAM" id="SSF55874">
    <property type="entry name" value="ATPase domain of HSP90 chaperone/DNA topoisomerase II/histidine kinase"/>
    <property type="match status" value="1"/>
</dbReference>
<dbReference type="EC" id="2.7.13.3" evidence="2"/>
<gene>
    <name evidence="9" type="primary">desK</name>
    <name evidence="9" type="ORF">SAMEA2521856_02104</name>
</gene>
<dbReference type="CDD" id="cd16917">
    <property type="entry name" value="HATPase_UhpB-NarQ-NarX-like"/>
    <property type="match status" value="1"/>
</dbReference>
<feature type="transmembrane region" description="Helical" evidence="6">
    <location>
        <begin position="7"/>
        <end position="27"/>
    </location>
</feature>
<comment type="catalytic activity">
    <reaction evidence="1">
        <text>ATP + protein L-histidine = ADP + protein N-phospho-L-histidine.</text>
        <dbReference type="EC" id="2.7.13.3"/>
    </reaction>
</comment>
<evidence type="ECO:0000256" key="1">
    <source>
        <dbReference type="ARBA" id="ARBA00000085"/>
    </source>
</evidence>
<dbReference type="GO" id="GO:0000155">
    <property type="term" value="F:phosphorelay sensor kinase activity"/>
    <property type="evidence" value="ECO:0007669"/>
    <property type="project" value="InterPro"/>
</dbReference>
<keyword evidence="6" id="KW-0472">Membrane</keyword>
<keyword evidence="5" id="KW-0902">Two-component regulatory system</keyword>
<evidence type="ECO:0000256" key="5">
    <source>
        <dbReference type="ARBA" id="ARBA00023012"/>
    </source>
</evidence>
<keyword evidence="3 9" id="KW-0808">Transferase</keyword>
<feature type="domain" description="Histidine kinase/HSP90-like ATPase" evidence="7">
    <location>
        <begin position="280"/>
        <end position="324"/>
    </location>
</feature>
<evidence type="ECO:0000256" key="2">
    <source>
        <dbReference type="ARBA" id="ARBA00012438"/>
    </source>
</evidence>
<sequence length="366" mass="42423">MLERLKRIHYMFWISLIFMIFPILPVVTGWLSAWHLLVDILFVVAYLGVLTTKSQRLSWLYWGLMLTYVVGNTAFVAVNYIWFFFFLSNLLSYHFSVCSLKSLHVWTFLLAQVLVVGQLLIFQRIEVEFLFYLLVILTFVDLMTFGLVRIRIVEDLKEAQVKQNAQINLLLAENERSRIGQDLHDSLGHTFAMLSVKTDLALQLFQMEAYPQVEKELKEIHQISKDSMNEVRTIVENLKSRTLTSELETVKKMLEIAGIEVQVENHLDKSSLTQELESTASMILLELVTNIIKHAKASKVYLKLERTEKELILTVRDDGCGFASISGDELHTVRNRVFPFSGEVSVISQKHPTEVQVRLLYKERKY</sequence>
<evidence type="ECO:0000256" key="6">
    <source>
        <dbReference type="SAM" id="Phobius"/>
    </source>
</evidence>
<feature type="transmembrane region" description="Helical" evidence="6">
    <location>
        <begin position="59"/>
        <end position="83"/>
    </location>
</feature>
<feature type="domain" description="Signal transduction histidine kinase subgroup 3 dimerisation and phosphoacceptor" evidence="8">
    <location>
        <begin position="175"/>
        <end position="242"/>
    </location>
</feature>
<dbReference type="InterPro" id="IPR011712">
    <property type="entry name" value="Sig_transdc_His_kin_sub3_dim/P"/>
</dbReference>
<dbReference type="Pfam" id="PF07730">
    <property type="entry name" value="HisKA_3"/>
    <property type="match status" value="1"/>
</dbReference>
<reference evidence="9" key="1">
    <citation type="submission" date="2019-04" db="EMBL/GenBank/DDBJ databases">
        <authorList>
            <consortium name="Pathogen Informatics"/>
        </authorList>
    </citation>
    <scope>NUCLEOTIDE SEQUENCE</scope>
    <source>
        <strain evidence="9">GPSC39</strain>
    </source>
</reference>
<dbReference type="InterPro" id="IPR050482">
    <property type="entry name" value="Sensor_HK_TwoCompSys"/>
</dbReference>
<keyword evidence="6" id="KW-0812">Transmembrane</keyword>
<evidence type="ECO:0000313" key="9">
    <source>
        <dbReference type="EMBL" id="VNQ08681.1"/>
    </source>
</evidence>
<dbReference type="Gene3D" id="3.30.565.10">
    <property type="entry name" value="Histidine kinase-like ATPase, C-terminal domain"/>
    <property type="match status" value="1"/>
</dbReference>
<accession>A0A4J1ZRP6</accession>
<dbReference type="GO" id="GO:0016020">
    <property type="term" value="C:membrane"/>
    <property type="evidence" value="ECO:0007669"/>
    <property type="project" value="InterPro"/>
</dbReference>
<keyword evidence="6" id="KW-1133">Transmembrane helix</keyword>
<feature type="transmembrane region" description="Helical" evidence="6">
    <location>
        <begin position="33"/>
        <end position="52"/>
    </location>
</feature>
<proteinExistence type="predicted"/>
<dbReference type="InterPro" id="IPR003594">
    <property type="entry name" value="HATPase_dom"/>
</dbReference>
<evidence type="ECO:0000259" key="7">
    <source>
        <dbReference type="Pfam" id="PF02518"/>
    </source>
</evidence>
<name>A0A4J1ZRP6_STREE</name>
<dbReference type="Pfam" id="PF02518">
    <property type="entry name" value="HATPase_c"/>
    <property type="match status" value="1"/>
</dbReference>
<protein>
    <recommendedName>
        <fullName evidence="2">histidine kinase</fullName>
        <ecNumber evidence="2">2.7.13.3</ecNumber>
    </recommendedName>
</protein>
<dbReference type="PANTHER" id="PTHR24421">
    <property type="entry name" value="NITRATE/NITRITE SENSOR PROTEIN NARX-RELATED"/>
    <property type="match status" value="1"/>
</dbReference>
<dbReference type="InterPro" id="IPR036890">
    <property type="entry name" value="HATPase_C_sf"/>
</dbReference>
<evidence type="ECO:0000256" key="3">
    <source>
        <dbReference type="ARBA" id="ARBA00022679"/>
    </source>
</evidence>
<feature type="transmembrane region" description="Helical" evidence="6">
    <location>
        <begin position="103"/>
        <end position="122"/>
    </location>
</feature>
<dbReference type="PANTHER" id="PTHR24421:SF63">
    <property type="entry name" value="SENSOR HISTIDINE KINASE DESK"/>
    <property type="match status" value="1"/>
</dbReference>
<evidence type="ECO:0000259" key="8">
    <source>
        <dbReference type="Pfam" id="PF07730"/>
    </source>
</evidence>
<keyword evidence="4 9" id="KW-0418">Kinase</keyword>
<dbReference type="EMBL" id="CAATHK010000043">
    <property type="protein sequence ID" value="VNQ08681.1"/>
    <property type="molecule type" value="Genomic_DNA"/>
</dbReference>
<dbReference type="AlphaFoldDB" id="A0A4J1ZRP6"/>
<dbReference type="GO" id="GO:0046983">
    <property type="term" value="F:protein dimerization activity"/>
    <property type="evidence" value="ECO:0007669"/>
    <property type="project" value="InterPro"/>
</dbReference>
<feature type="transmembrane region" description="Helical" evidence="6">
    <location>
        <begin position="129"/>
        <end position="148"/>
    </location>
</feature>
<organism evidence="9">
    <name type="scientific">Streptococcus pneumoniae</name>
    <dbReference type="NCBI Taxonomy" id="1313"/>
    <lineage>
        <taxon>Bacteria</taxon>
        <taxon>Bacillati</taxon>
        <taxon>Bacillota</taxon>
        <taxon>Bacilli</taxon>
        <taxon>Lactobacillales</taxon>
        <taxon>Streptococcaceae</taxon>
        <taxon>Streptococcus</taxon>
    </lineage>
</organism>
<evidence type="ECO:0000256" key="4">
    <source>
        <dbReference type="ARBA" id="ARBA00022777"/>
    </source>
</evidence>
<dbReference type="Gene3D" id="1.20.5.1930">
    <property type="match status" value="1"/>
</dbReference>